<dbReference type="AlphaFoldDB" id="A0A7W8J5T7"/>
<organism evidence="2 3">
    <name type="scientific">Tunturiibacter lichenicola</name>
    <dbReference type="NCBI Taxonomy" id="2051959"/>
    <lineage>
        <taxon>Bacteria</taxon>
        <taxon>Pseudomonadati</taxon>
        <taxon>Acidobacteriota</taxon>
        <taxon>Terriglobia</taxon>
        <taxon>Terriglobales</taxon>
        <taxon>Acidobacteriaceae</taxon>
        <taxon>Tunturiibacter</taxon>
    </lineage>
</organism>
<dbReference type="Proteomes" id="UP000569092">
    <property type="component" value="Unassembled WGS sequence"/>
</dbReference>
<dbReference type="EMBL" id="JACHDZ010000001">
    <property type="protein sequence ID" value="MBB5343093.1"/>
    <property type="molecule type" value="Genomic_DNA"/>
</dbReference>
<name>A0A7W8J5T7_9BACT</name>
<protein>
    <submittedName>
        <fullName evidence="2">Uncharacterized protein</fullName>
    </submittedName>
</protein>
<accession>A0A7W8J5T7</accession>
<proteinExistence type="predicted"/>
<feature type="region of interest" description="Disordered" evidence="1">
    <location>
        <begin position="1"/>
        <end position="59"/>
    </location>
</feature>
<comment type="caution">
    <text evidence="2">The sequence shown here is derived from an EMBL/GenBank/DDBJ whole genome shotgun (WGS) entry which is preliminary data.</text>
</comment>
<gene>
    <name evidence="2" type="ORF">HDF10_001043</name>
</gene>
<evidence type="ECO:0000256" key="1">
    <source>
        <dbReference type="SAM" id="MobiDB-lite"/>
    </source>
</evidence>
<sequence>MCAPRSGRLTPLPLQHLPLRQTNLDPLASNRLRSCKSNRQSMHPTPHEPTATFQQRPPS</sequence>
<feature type="compositionally biased region" description="Polar residues" evidence="1">
    <location>
        <begin position="31"/>
        <end position="43"/>
    </location>
</feature>
<reference evidence="2 3" key="1">
    <citation type="submission" date="2020-08" db="EMBL/GenBank/DDBJ databases">
        <title>Genomic Encyclopedia of Type Strains, Phase IV (KMG-V): Genome sequencing to study the core and pangenomes of soil and plant-associated prokaryotes.</title>
        <authorList>
            <person name="Whitman W."/>
        </authorList>
    </citation>
    <scope>NUCLEOTIDE SEQUENCE [LARGE SCALE GENOMIC DNA]</scope>
    <source>
        <strain evidence="2 3">M8US30</strain>
    </source>
</reference>
<evidence type="ECO:0000313" key="3">
    <source>
        <dbReference type="Proteomes" id="UP000569092"/>
    </source>
</evidence>
<evidence type="ECO:0000313" key="2">
    <source>
        <dbReference type="EMBL" id="MBB5343093.1"/>
    </source>
</evidence>